<dbReference type="OrthoDB" id="1938625at2759"/>
<gene>
    <name evidence="2" type="ORF">CCAM_LOCUS31124</name>
</gene>
<dbReference type="PANTHER" id="PTHR33116">
    <property type="entry name" value="REVERSE TRANSCRIPTASE ZINC-BINDING DOMAIN-CONTAINING PROTEIN-RELATED-RELATED"/>
    <property type="match status" value="1"/>
</dbReference>
<dbReference type="InterPro" id="IPR000477">
    <property type="entry name" value="RT_dom"/>
</dbReference>
<dbReference type="Proteomes" id="UP000595140">
    <property type="component" value="Unassembled WGS sequence"/>
</dbReference>
<dbReference type="PROSITE" id="PS50878">
    <property type="entry name" value="RT_POL"/>
    <property type="match status" value="1"/>
</dbReference>
<dbReference type="SUPFAM" id="SSF56672">
    <property type="entry name" value="DNA/RNA polymerases"/>
    <property type="match status" value="1"/>
</dbReference>
<dbReference type="PANTHER" id="PTHR33116:SF84">
    <property type="entry name" value="RNA-DIRECTED DNA POLYMERASE"/>
    <property type="match status" value="1"/>
</dbReference>
<protein>
    <recommendedName>
        <fullName evidence="1">Reverse transcriptase domain-containing protein</fullName>
    </recommendedName>
</protein>
<dbReference type="CDD" id="cd01650">
    <property type="entry name" value="RT_nLTR_like"/>
    <property type="match status" value="1"/>
</dbReference>
<dbReference type="EMBL" id="OOIL02003813">
    <property type="protein sequence ID" value="VFQ89348.1"/>
    <property type="molecule type" value="Genomic_DNA"/>
</dbReference>
<feature type="domain" description="Reverse transcriptase" evidence="1">
    <location>
        <begin position="1"/>
        <end position="195"/>
    </location>
</feature>
<keyword evidence="3" id="KW-1185">Reference proteome</keyword>
<evidence type="ECO:0000259" key="1">
    <source>
        <dbReference type="PROSITE" id="PS50878"/>
    </source>
</evidence>
<sequence length="353" mass="41428">MRGYKRKGISPRCMIKLDIRKAYDSVGWEAIIQIMELLSFPHQFVNWVKQCITTPTYSIQLNGEDYGYFQRKRGIRQGDPISPLLFVLIMEYLSRLLQQLKHNKLFRFHPMCGTLKLINLCFADDLIVVCRADENSIQCVMKVLHKFQRTIGLSINKAKSQIIFGGVDKSTQDRLQKMIDIPIGEFPLRYLRSPITAARVSEKECERLVQNITSKINSWAVKHLSYAGRCRLVGSVLQGIMTFWCKLFIIPTKVMKRVQSICRNFLWGATASYTKRPLVNWEEVCLPKTYGGLGLRNMELWNRAYIYNYWWDVANDKKNLWVKWIHERYIKNDIESCAVRSERLLFLLEEDYS</sequence>
<proteinExistence type="predicted"/>
<dbReference type="AlphaFoldDB" id="A0A484MMS5"/>
<evidence type="ECO:0000313" key="2">
    <source>
        <dbReference type="EMBL" id="VFQ89348.1"/>
    </source>
</evidence>
<dbReference type="Pfam" id="PF00078">
    <property type="entry name" value="RVT_1"/>
    <property type="match status" value="1"/>
</dbReference>
<reference evidence="2 3" key="1">
    <citation type="submission" date="2018-04" db="EMBL/GenBank/DDBJ databases">
        <authorList>
            <person name="Vogel A."/>
        </authorList>
    </citation>
    <scope>NUCLEOTIDE SEQUENCE [LARGE SCALE GENOMIC DNA]</scope>
</reference>
<organism evidence="2 3">
    <name type="scientific">Cuscuta campestris</name>
    <dbReference type="NCBI Taxonomy" id="132261"/>
    <lineage>
        <taxon>Eukaryota</taxon>
        <taxon>Viridiplantae</taxon>
        <taxon>Streptophyta</taxon>
        <taxon>Embryophyta</taxon>
        <taxon>Tracheophyta</taxon>
        <taxon>Spermatophyta</taxon>
        <taxon>Magnoliopsida</taxon>
        <taxon>eudicotyledons</taxon>
        <taxon>Gunneridae</taxon>
        <taxon>Pentapetalae</taxon>
        <taxon>asterids</taxon>
        <taxon>lamiids</taxon>
        <taxon>Solanales</taxon>
        <taxon>Convolvulaceae</taxon>
        <taxon>Cuscuteae</taxon>
        <taxon>Cuscuta</taxon>
        <taxon>Cuscuta subgen. Grammica</taxon>
        <taxon>Cuscuta sect. Cleistogrammica</taxon>
    </lineage>
</organism>
<dbReference type="InterPro" id="IPR043502">
    <property type="entry name" value="DNA/RNA_pol_sf"/>
</dbReference>
<name>A0A484MMS5_9ASTE</name>
<accession>A0A484MMS5</accession>
<evidence type="ECO:0000313" key="3">
    <source>
        <dbReference type="Proteomes" id="UP000595140"/>
    </source>
</evidence>